<accession>A0A399RAE5</accession>
<dbReference type="RefSeq" id="WP_119377576.1">
    <property type="nucleotide sequence ID" value="NZ_QWFX01000016.1"/>
</dbReference>
<organism evidence="2 3">
    <name type="scientific">Henriciella mobilis</name>
    <dbReference type="NCBI Taxonomy" id="2305467"/>
    <lineage>
        <taxon>Bacteria</taxon>
        <taxon>Pseudomonadati</taxon>
        <taxon>Pseudomonadota</taxon>
        <taxon>Alphaproteobacteria</taxon>
        <taxon>Hyphomonadales</taxon>
        <taxon>Hyphomonadaceae</taxon>
        <taxon>Henriciella</taxon>
    </lineage>
</organism>
<protein>
    <submittedName>
        <fullName evidence="2">MarR family transcriptional regulator</fullName>
    </submittedName>
</protein>
<dbReference type="EMBL" id="QWFX01000016">
    <property type="protein sequence ID" value="RIJ26682.1"/>
    <property type="molecule type" value="Genomic_DNA"/>
</dbReference>
<dbReference type="PROSITE" id="PS50995">
    <property type="entry name" value="HTH_MARR_2"/>
    <property type="match status" value="1"/>
</dbReference>
<dbReference type="GO" id="GO:0003700">
    <property type="term" value="F:DNA-binding transcription factor activity"/>
    <property type="evidence" value="ECO:0007669"/>
    <property type="project" value="InterPro"/>
</dbReference>
<dbReference type="SMART" id="SM00347">
    <property type="entry name" value="HTH_MARR"/>
    <property type="match status" value="1"/>
</dbReference>
<dbReference type="AlphaFoldDB" id="A0A399RAE5"/>
<sequence>MASEVNQKPGETGRVDPRLFLREEELDNGIALLLASERIISAALRRNQERIGLNMPALRLMVTIRFQPGLTVSELRDATGATTPTLARLLGELDKRQLIHKKTGGRDARRRRLSLSEEGNKLIGPLILDLRSAMREAYREAGASAVAGTRSVLEALTR</sequence>
<dbReference type="PANTHER" id="PTHR33164:SF43">
    <property type="entry name" value="HTH-TYPE TRANSCRIPTIONAL REPRESSOR YETL"/>
    <property type="match status" value="1"/>
</dbReference>
<reference evidence="2 3" key="1">
    <citation type="submission" date="2018-08" db="EMBL/GenBank/DDBJ databases">
        <title>Henriciella mobilis sp. nov., isolated from seawater.</title>
        <authorList>
            <person name="Cheng H."/>
            <person name="Wu Y.-H."/>
            <person name="Xu X.-W."/>
            <person name="Guo L.-L."/>
        </authorList>
    </citation>
    <scope>NUCLEOTIDE SEQUENCE [LARGE SCALE GENOMIC DNA]</scope>
    <source>
        <strain evidence="2 3">JN25</strain>
    </source>
</reference>
<dbReference type="InterPro" id="IPR000835">
    <property type="entry name" value="HTH_MarR-typ"/>
</dbReference>
<dbReference type="SUPFAM" id="SSF46785">
    <property type="entry name" value="Winged helix' DNA-binding domain"/>
    <property type="match status" value="1"/>
</dbReference>
<dbReference type="GO" id="GO:0006950">
    <property type="term" value="P:response to stress"/>
    <property type="evidence" value="ECO:0007669"/>
    <property type="project" value="TreeGrafter"/>
</dbReference>
<comment type="caution">
    <text evidence="2">The sequence shown here is derived from an EMBL/GenBank/DDBJ whole genome shotgun (WGS) entry which is preliminary data.</text>
</comment>
<evidence type="ECO:0000313" key="2">
    <source>
        <dbReference type="EMBL" id="RIJ26682.1"/>
    </source>
</evidence>
<gene>
    <name evidence="2" type="ORF">D1223_17180</name>
</gene>
<dbReference type="InterPro" id="IPR039422">
    <property type="entry name" value="MarR/SlyA-like"/>
</dbReference>
<dbReference type="PANTHER" id="PTHR33164">
    <property type="entry name" value="TRANSCRIPTIONAL REGULATOR, MARR FAMILY"/>
    <property type="match status" value="1"/>
</dbReference>
<dbReference type="Proteomes" id="UP000266385">
    <property type="component" value="Unassembled WGS sequence"/>
</dbReference>
<evidence type="ECO:0000313" key="3">
    <source>
        <dbReference type="Proteomes" id="UP000266385"/>
    </source>
</evidence>
<dbReference type="PRINTS" id="PR00598">
    <property type="entry name" value="HTHMARR"/>
</dbReference>
<keyword evidence="3" id="KW-1185">Reference proteome</keyword>
<dbReference type="Gene3D" id="1.10.10.10">
    <property type="entry name" value="Winged helix-like DNA-binding domain superfamily/Winged helix DNA-binding domain"/>
    <property type="match status" value="1"/>
</dbReference>
<feature type="domain" description="HTH marR-type" evidence="1">
    <location>
        <begin position="23"/>
        <end position="158"/>
    </location>
</feature>
<dbReference type="InterPro" id="IPR036388">
    <property type="entry name" value="WH-like_DNA-bd_sf"/>
</dbReference>
<evidence type="ECO:0000259" key="1">
    <source>
        <dbReference type="PROSITE" id="PS50995"/>
    </source>
</evidence>
<dbReference type="OrthoDB" id="9799368at2"/>
<dbReference type="Pfam" id="PF12802">
    <property type="entry name" value="MarR_2"/>
    <property type="match status" value="1"/>
</dbReference>
<proteinExistence type="predicted"/>
<name>A0A399RAE5_9PROT</name>
<dbReference type="InterPro" id="IPR036390">
    <property type="entry name" value="WH_DNA-bd_sf"/>
</dbReference>